<evidence type="ECO:0000313" key="2">
    <source>
        <dbReference type="EMBL" id="STX28283.1"/>
    </source>
</evidence>
<reference evidence="2 3" key="1">
    <citation type="submission" date="2018-06" db="EMBL/GenBank/DDBJ databases">
        <authorList>
            <consortium name="Pathogen Informatics"/>
            <person name="Doyle S."/>
        </authorList>
    </citation>
    <scope>NUCLEOTIDE SEQUENCE [LARGE SCALE GENOMIC DNA]</scope>
    <source>
        <strain evidence="2 3">NCTC13315</strain>
    </source>
</reference>
<keyword evidence="3" id="KW-1185">Reference proteome</keyword>
<keyword evidence="1" id="KW-0997">Cell inner membrane</keyword>
<dbReference type="Pfam" id="PF02592">
    <property type="entry name" value="Vut_1"/>
    <property type="match status" value="1"/>
</dbReference>
<dbReference type="EMBL" id="UGNV01000001">
    <property type="protein sequence ID" value="STX28283.1"/>
    <property type="molecule type" value="Genomic_DNA"/>
</dbReference>
<dbReference type="Proteomes" id="UP000254968">
    <property type="component" value="Unassembled WGS sequence"/>
</dbReference>
<dbReference type="GO" id="GO:0005886">
    <property type="term" value="C:plasma membrane"/>
    <property type="evidence" value="ECO:0007669"/>
    <property type="project" value="UniProtKB-SubCell"/>
</dbReference>
<feature type="transmembrane region" description="Helical" evidence="1">
    <location>
        <begin position="98"/>
        <end position="119"/>
    </location>
</feature>
<comment type="subcellular location">
    <subcellularLocation>
        <location evidence="1">Cell inner membrane</location>
        <topology evidence="1">Multi-pass membrane protein</topology>
    </subcellularLocation>
</comment>
<dbReference type="HAMAP" id="MF_02088">
    <property type="entry name" value="Q_prec_transport"/>
    <property type="match status" value="1"/>
</dbReference>
<dbReference type="NCBIfam" id="TIGR00697">
    <property type="entry name" value="queuosine precursor transporter"/>
    <property type="match status" value="1"/>
</dbReference>
<keyword evidence="1" id="KW-1003">Cell membrane</keyword>
<dbReference type="InterPro" id="IPR003744">
    <property type="entry name" value="YhhQ"/>
</dbReference>
<comment type="function">
    <text evidence="1">Involved in the import of queuosine (Q) precursors, required for Q precursor salvage.</text>
</comment>
<keyword evidence="1" id="KW-0472">Membrane</keyword>
<dbReference type="GO" id="GO:0022857">
    <property type="term" value="F:transmembrane transporter activity"/>
    <property type="evidence" value="ECO:0007669"/>
    <property type="project" value="UniProtKB-UniRule"/>
</dbReference>
<sequence length="314" mass="35678">MAPLLNHVCILTMTNSYRIISIDDSYHDTGKVYVKIQMVGKSQIFARPVSELYQKTWLEHFSCEDVAHIAALYTAEHTKNLDLIKKFPKATPATKSSVIVVGILFTALLILSNLTAFKLATFASINFPAGLIFFPLTYVFDDILTEVYGFKVSRRIIWMALLANTIIFIGTWGTIYLNPSPFWHDQAAYATVYQATLRVFIASMIGYFLGEFANSTLLAKLKVLTSGKHLWLRAITSTVVGVGIDTIFFTHIAFLFTMPYGNLWEIIATMYALKVIYEFCALPITYKVTNYLKRKDNIDHYDFKTNFNPFSLEV</sequence>
<evidence type="ECO:0000313" key="3">
    <source>
        <dbReference type="Proteomes" id="UP000254968"/>
    </source>
</evidence>
<evidence type="ECO:0000256" key="1">
    <source>
        <dbReference type="HAMAP-Rule" id="MF_02088"/>
    </source>
</evidence>
<organism evidence="2 3">
    <name type="scientific">Legionella beliardensis</name>
    <dbReference type="NCBI Taxonomy" id="91822"/>
    <lineage>
        <taxon>Bacteria</taxon>
        <taxon>Pseudomonadati</taxon>
        <taxon>Pseudomonadota</taxon>
        <taxon>Gammaproteobacteria</taxon>
        <taxon>Legionellales</taxon>
        <taxon>Legionellaceae</taxon>
        <taxon>Legionella</taxon>
    </lineage>
</organism>
<dbReference type="OrthoDB" id="9805479at2"/>
<dbReference type="PANTHER" id="PTHR34300:SF2">
    <property type="entry name" value="QUEUOSINE PRECURSOR TRANSPORTER-RELATED"/>
    <property type="match status" value="1"/>
</dbReference>
<dbReference type="PANTHER" id="PTHR34300">
    <property type="entry name" value="QUEUOSINE PRECURSOR TRANSPORTER-RELATED"/>
    <property type="match status" value="1"/>
</dbReference>
<dbReference type="AlphaFoldDB" id="A0A378HZX2"/>
<feature type="transmembrane region" description="Helical" evidence="1">
    <location>
        <begin position="156"/>
        <end position="175"/>
    </location>
</feature>
<gene>
    <name evidence="2" type="ORF">NCTC13315_00811</name>
</gene>
<accession>A0A378HZX2</accession>
<name>A0A378HZX2_9GAMM</name>
<feature type="transmembrane region" description="Helical" evidence="1">
    <location>
        <begin position="187"/>
        <end position="209"/>
    </location>
</feature>
<protein>
    <recommendedName>
        <fullName evidence="1">Probable queuosine precursor transporter</fullName>
        <shortName evidence="1">Q precursor transporter</shortName>
    </recommendedName>
</protein>
<feature type="transmembrane region" description="Helical" evidence="1">
    <location>
        <begin position="266"/>
        <end position="286"/>
    </location>
</feature>
<keyword evidence="1" id="KW-0812">Transmembrane</keyword>
<feature type="transmembrane region" description="Helical" evidence="1">
    <location>
        <begin position="230"/>
        <end position="254"/>
    </location>
</feature>
<proteinExistence type="inferred from homology"/>
<keyword evidence="1" id="KW-1133">Transmembrane helix</keyword>
<feature type="transmembrane region" description="Helical" evidence="1">
    <location>
        <begin position="125"/>
        <end position="144"/>
    </location>
</feature>
<comment type="similarity">
    <text evidence="1">Belongs to the vitamin uptake transporter (VUT/ECF) (TC 2.A.88) family. Q precursor transporter subfamily.</text>
</comment>
<keyword evidence="1" id="KW-0813">Transport</keyword>